<dbReference type="EMBL" id="UOFX01000095">
    <property type="protein sequence ID" value="VAX11843.1"/>
    <property type="molecule type" value="Genomic_DNA"/>
</dbReference>
<dbReference type="Pfam" id="PF01381">
    <property type="entry name" value="HTH_3"/>
    <property type="match status" value="1"/>
</dbReference>
<feature type="region of interest" description="Disordered" evidence="1">
    <location>
        <begin position="86"/>
        <end position="116"/>
    </location>
</feature>
<dbReference type="InterPro" id="IPR010982">
    <property type="entry name" value="Lambda_DNA-bd_dom_sf"/>
</dbReference>
<organism evidence="3">
    <name type="scientific">hydrothermal vent metagenome</name>
    <dbReference type="NCBI Taxonomy" id="652676"/>
    <lineage>
        <taxon>unclassified sequences</taxon>
        <taxon>metagenomes</taxon>
        <taxon>ecological metagenomes</taxon>
    </lineage>
</organism>
<evidence type="ECO:0000313" key="3">
    <source>
        <dbReference type="EMBL" id="VAX11843.1"/>
    </source>
</evidence>
<dbReference type="SUPFAM" id="SSF47413">
    <property type="entry name" value="lambda repressor-like DNA-binding domains"/>
    <property type="match status" value="1"/>
</dbReference>
<dbReference type="AlphaFoldDB" id="A0A3B1BIB7"/>
<gene>
    <name evidence="3" type="ORF">MNBD_GAMMA26-2569</name>
</gene>
<evidence type="ECO:0000259" key="2">
    <source>
        <dbReference type="PROSITE" id="PS50943"/>
    </source>
</evidence>
<dbReference type="SMART" id="SM00530">
    <property type="entry name" value="HTH_XRE"/>
    <property type="match status" value="1"/>
</dbReference>
<dbReference type="CDD" id="cd00093">
    <property type="entry name" value="HTH_XRE"/>
    <property type="match status" value="1"/>
</dbReference>
<reference evidence="3" key="1">
    <citation type="submission" date="2018-06" db="EMBL/GenBank/DDBJ databases">
        <authorList>
            <person name="Zhirakovskaya E."/>
        </authorList>
    </citation>
    <scope>NUCLEOTIDE SEQUENCE</scope>
</reference>
<evidence type="ECO:0000256" key="1">
    <source>
        <dbReference type="SAM" id="MobiDB-lite"/>
    </source>
</evidence>
<name>A0A3B1BIB7_9ZZZZ</name>
<protein>
    <recommendedName>
        <fullName evidence="2">HTH cro/C1-type domain-containing protein</fullName>
    </recommendedName>
</protein>
<proteinExistence type="predicted"/>
<sequence length="116" mass="12788">MKLANGYSDDAILKEIGNRITQYRLSRDKTQAALAREAGVSNRTVARIEHGHSVQGSSLIRILRALQLLGNLDALIPEPAVSPVQQLKMQGKQRQRASSTSVQPQKAAPWSWADEE</sequence>
<feature type="domain" description="HTH cro/C1-type" evidence="2">
    <location>
        <begin position="20"/>
        <end position="72"/>
    </location>
</feature>
<dbReference type="PROSITE" id="PS50943">
    <property type="entry name" value="HTH_CROC1"/>
    <property type="match status" value="1"/>
</dbReference>
<dbReference type="InterPro" id="IPR001387">
    <property type="entry name" value="Cro/C1-type_HTH"/>
</dbReference>
<dbReference type="Gene3D" id="1.10.260.40">
    <property type="entry name" value="lambda repressor-like DNA-binding domains"/>
    <property type="match status" value="1"/>
</dbReference>
<dbReference type="GO" id="GO:0003677">
    <property type="term" value="F:DNA binding"/>
    <property type="evidence" value="ECO:0007669"/>
    <property type="project" value="InterPro"/>
</dbReference>
<accession>A0A3B1BIB7</accession>